<dbReference type="KEGG" id="nox:C5F49_04230"/>
<dbReference type="NCBIfam" id="TIGR00110">
    <property type="entry name" value="ilvD"/>
    <property type="match status" value="1"/>
</dbReference>
<dbReference type="AlphaFoldDB" id="A0A7D5M197"/>
<evidence type="ECO:0000256" key="4">
    <source>
        <dbReference type="ARBA" id="ARBA00022714"/>
    </source>
</evidence>
<feature type="binding site" description="via carbamate group" evidence="15">
    <location>
        <position position="123"/>
    </location>
    <ligand>
        <name>Mg(2+)</name>
        <dbReference type="ChEBI" id="CHEBI:18420"/>
    </ligand>
</feature>
<feature type="active site" description="Proton acceptor" evidence="15">
    <location>
        <position position="470"/>
    </location>
</feature>
<dbReference type="GO" id="GO:0009097">
    <property type="term" value="P:isoleucine biosynthetic process"/>
    <property type="evidence" value="ECO:0007669"/>
    <property type="project" value="UniProtKB-UniRule"/>
</dbReference>
<dbReference type="Proteomes" id="UP000509441">
    <property type="component" value="Chromosome"/>
</dbReference>
<dbReference type="InterPro" id="IPR037237">
    <property type="entry name" value="IlvD/EDD_N"/>
</dbReference>
<keyword evidence="19" id="KW-1185">Reference proteome</keyword>
<evidence type="ECO:0000256" key="13">
    <source>
        <dbReference type="ARBA" id="ARBA00029437"/>
    </source>
</evidence>
<evidence type="ECO:0000256" key="7">
    <source>
        <dbReference type="ARBA" id="ARBA00023004"/>
    </source>
</evidence>
<dbReference type="GO" id="GO:0051537">
    <property type="term" value="F:2 iron, 2 sulfur cluster binding"/>
    <property type="evidence" value="ECO:0007669"/>
    <property type="project" value="UniProtKB-UniRule"/>
</dbReference>
<comment type="similarity">
    <text evidence="2 15">Belongs to the IlvD/Edd family.</text>
</comment>
<name>A0A7D5M197_9ARCH</name>
<evidence type="ECO:0000259" key="16">
    <source>
        <dbReference type="Pfam" id="PF00920"/>
    </source>
</evidence>
<feature type="binding site" evidence="15">
    <location>
        <position position="80"/>
    </location>
    <ligand>
        <name>Mg(2+)</name>
        <dbReference type="ChEBI" id="CHEBI:18420"/>
    </ligand>
</feature>
<dbReference type="SUPFAM" id="SSF52016">
    <property type="entry name" value="LeuD/IlvD-like"/>
    <property type="match status" value="1"/>
</dbReference>
<keyword evidence="5 15" id="KW-0479">Metal-binding</keyword>
<dbReference type="RefSeq" id="WP_179363512.1">
    <property type="nucleotide sequence ID" value="NZ_CP026994.1"/>
</dbReference>
<keyword evidence="10 15" id="KW-0100">Branched-chain amino acid biosynthesis</keyword>
<accession>A0A7D5M197</accession>
<comment type="catalytic activity">
    <reaction evidence="15">
        <text>(2R,3R)-2,3-dihydroxy-3-methylpentanoate = (S)-3-methyl-2-oxopentanoate + H2O</text>
        <dbReference type="Rhea" id="RHEA:27694"/>
        <dbReference type="ChEBI" id="CHEBI:15377"/>
        <dbReference type="ChEBI" id="CHEBI:35146"/>
        <dbReference type="ChEBI" id="CHEBI:49258"/>
        <dbReference type="EC" id="4.2.1.9"/>
    </reaction>
</comment>
<dbReference type="EMBL" id="CP026994">
    <property type="protein sequence ID" value="QLH04606.1"/>
    <property type="molecule type" value="Genomic_DNA"/>
</dbReference>
<evidence type="ECO:0000256" key="2">
    <source>
        <dbReference type="ARBA" id="ARBA00006486"/>
    </source>
</evidence>
<dbReference type="GO" id="GO:0004160">
    <property type="term" value="F:dihydroxy-acid dehydratase activity"/>
    <property type="evidence" value="ECO:0007669"/>
    <property type="project" value="UniProtKB-UniRule"/>
</dbReference>
<protein>
    <recommendedName>
        <fullName evidence="14 15">Dihydroxy-acid dehydratase</fullName>
        <shortName evidence="15">DAD</shortName>
        <ecNumber evidence="14 15">4.2.1.9</ecNumber>
    </recommendedName>
</protein>
<dbReference type="HAMAP" id="MF_00012">
    <property type="entry name" value="IlvD"/>
    <property type="match status" value="1"/>
</dbReference>
<dbReference type="PROSITE" id="PS00887">
    <property type="entry name" value="ILVD_EDD_2"/>
    <property type="match status" value="1"/>
</dbReference>
<proteinExistence type="inferred from homology"/>
<dbReference type="NCBIfam" id="NF002068">
    <property type="entry name" value="PRK00911.1"/>
    <property type="match status" value="1"/>
</dbReference>
<evidence type="ECO:0000256" key="11">
    <source>
        <dbReference type="ARBA" id="ARBA00029304"/>
    </source>
</evidence>
<reference evidence="18 19" key="1">
    <citation type="submission" date="2018-02" db="EMBL/GenBank/DDBJ databases">
        <title>Complete genome of Nitrosopumilus oxyclinae HCE1.</title>
        <authorList>
            <person name="Qin W."/>
            <person name="Zheng Y."/>
            <person name="Stahl D.A."/>
        </authorList>
    </citation>
    <scope>NUCLEOTIDE SEQUENCE [LARGE SCALE GENOMIC DNA]</scope>
    <source>
        <strain evidence="18 19">HCE1</strain>
    </source>
</reference>
<feature type="modified residue" description="N6-carboxylysine" evidence="15">
    <location>
        <position position="123"/>
    </location>
</feature>
<evidence type="ECO:0000313" key="18">
    <source>
        <dbReference type="EMBL" id="QLH04606.1"/>
    </source>
</evidence>
<evidence type="ECO:0000256" key="1">
    <source>
        <dbReference type="ARBA" id="ARBA00001946"/>
    </source>
</evidence>
<dbReference type="Pfam" id="PF24877">
    <property type="entry name" value="ILV_EDD_C"/>
    <property type="match status" value="1"/>
</dbReference>
<keyword evidence="8 15" id="KW-0411">Iron-sulfur</keyword>
<gene>
    <name evidence="15 18" type="primary">ilvD</name>
    <name evidence="18" type="ORF">C5F49_04230</name>
</gene>
<sequence length="557" mass="58822">MEISSKNVVDGTARSPHRAMYKAMGLNDNDLSKQFIGVCHTGNEATPCNILLPTLAEEAKKGVADNGATPRIFSTIAVSDGIAMGHEGMKSSLISREVIADSIELMVRAHQYDGIVGIAGCDKSLPGTMMAMARLNLPSVFVYGGTIMPGILDGKELTVVDVYEAVGAYDSGQISLEMLKNIENTACPSSGSCGGMFTANTMASISEAIGLALPGSASPPAEDDRRNKMVYDTGAACAKLLELNIKPRDIMTYEAFENSIVMLNAVGGSTNGILHLLAMANEARIKLTYDDFEKIRKKTPHIADMKPGGNYVMNSLDKIGGIPFVLKKLAAKGLINGDCITVTGKTIQQNLDSMNIPEPEQTIIRPIDNPLHSVGTAVVLKGSLAPEGAVIKTAGVEMTKFTGKAKVYDREEYAFDAVAKGDVEEGDVVVIRYEGPKGGPGMREMLATTAALVGQGLGKKVAMVTDGRFSGGTRGFMVGHVAPEAYVGGPIALVKNGDEITIDTETTVIDLHVSEEELAKRKESWRKPAPNYTSGALAKYATLVGSAAQGAITTANP</sequence>
<comment type="pathway">
    <text evidence="12 15">Amino-acid biosynthesis; L-valine biosynthesis; L-valine from pyruvate: step 3/4.</text>
</comment>
<dbReference type="InterPro" id="IPR056740">
    <property type="entry name" value="ILV_EDD_C"/>
</dbReference>
<evidence type="ECO:0000256" key="14">
    <source>
        <dbReference type="ARBA" id="ARBA00029490"/>
    </source>
</evidence>
<evidence type="ECO:0000256" key="3">
    <source>
        <dbReference type="ARBA" id="ARBA00022605"/>
    </source>
</evidence>
<comment type="cofactor">
    <cofactor evidence="15">
        <name>[2Fe-2S] cluster</name>
        <dbReference type="ChEBI" id="CHEBI:190135"/>
    </cofactor>
    <text evidence="15">Binds 1 [2Fe-2S] cluster per subunit. This cluster acts as a Lewis acid cofactor.</text>
</comment>
<dbReference type="PANTHER" id="PTHR21000">
    <property type="entry name" value="DIHYDROXY-ACID DEHYDRATASE DAD"/>
    <property type="match status" value="1"/>
</dbReference>
<evidence type="ECO:0000256" key="15">
    <source>
        <dbReference type="HAMAP-Rule" id="MF_00012"/>
    </source>
</evidence>
<dbReference type="GO" id="GO:0009099">
    <property type="term" value="P:L-valine biosynthetic process"/>
    <property type="evidence" value="ECO:0007669"/>
    <property type="project" value="UniProtKB-UniRule"/>
</dbReference>
<dbReference type="FunFam" id="3.50.30.80:FF:000001">
    <property type="entry name" value="Dihydroxy-acid dehydratase"/>
    <property type="match status" value="1"/>
</dbReference>
<comment type="pathway">
    <text evidence="13 15">Amino-acid biosynthesis; L-isoleucine biosynthesis; L-isoleucine from 2-oxobutanoate: step 3/4.</text>
</comment>
<evidence type="ECO:0000256" key="9">
    <source>
        <dbReference type="ARBA" id="ARBA00023239"/>
    </source>
</evidence>
<dbReference type="GO" id="GO:0000287">
    <property type="term" value="F:magnesium ion binding"/>
    <property type="evidence" value="ECO:0007669"/>
    <property type="project" value="UniProtKB-UniRule"/>
</dbReference>
<dbReference type="UniPathway" id="UPA00049">
    <property type="reaction ID" value="UER00061"/>
</dbReference>
<evidence type="ECO:0000259" key="17">
    <source>
        <dbReference type="Pfam" id="PF24877"/>
    </source>
</evidence>
<evidence type="ECO:0000256" key="6">
    <source>
        <dbReference type="ARBA" id="ARBA00022842"/>
    </source>
</evidence>
<comment type="cofactor">
    <cofactor evidence="1 15">
        <name>Mg(2+)</name>
        <dbReference type="ChEBI" id="CHEBI:18420"/>
    </cofactor>
</comment>
<organism evidence="18 19">
    <name type="scientific">Nitrosopumilus oxyclinae</name>
    <dbReference type="NCBI Taxonomy" id="1959104"/>
    <lineage>
        <taxon>Archaea</taxon>
        <taxon>Nitrososphaerota</taxon>
        <taxon>Nitrososphaeria</taxon>
        <taxon>Nitrosopumilales</taxon>
        <taxon>Nitrosopumilaceae</taxon>
        <taxon>Nitrosopumilus</taxon>
    </lineage>
</organism>
<dbReference type="UniPathway" id="UPA00047">
    <property type="reaction ID" value="UER00057"/>
</dbReference>
<dbReference type="GeneID" id="56061147"/>
<feature type="binding site" evidence="15">
    <location>
        <position position="122"/>
    </location>
    <ligand>
        <name>Mg(2+)</name>
        <dbReference type="ChEBI" id="CHEBI:18420"/>
    </ligand>
</feature>
<dbReference type="PROSITE" id="PS00886">
    <property type="entry name" value="ILVD_EDD_1"/>
    <property type="match status" value="1"/>
</dbReference>
<dbReference type="Gene3D" id="3.50.30.80">
    <property type="entry name" value="IlvD/EDD C-terminal domain-like"/>
    <property type="match status" value="1"/>
</dbReference>
<feature type="binding site" evidence="15">
    <location>
        <position position="444"/>
    </location>
    <ligand>
        <name>Mg(2+)</name>
        <dbReference type="ChEBI" id="CHEBI:18420"/>
    </ligand>
</feature>
<keyword evidence="4 15" id="KW-0001">2Fe-2S</keyword>
<comment type="subunit">
    <text evidence="15">Homodimer.</text>
</comment>
<evidence type="ECO:0000256" key="10">
    <source>
        <dbReference type="ARBA" id="ARBA00023304"/>
    </source>
</evidence>
<keyword evidence="7 15" id="KW-0408">Iron</keyword>
<evidence type="ECO:0000256" key="12">
    <source>
        <dbReference type="ARBA" id="ARBA00029436"/>
    </source>
</evidence>
<comment type="function">
    <text evidence="15">Functions in the biosynthesis of branched-chain amino acids. Catalyzes the dehydration of (2R,3R)-2,3-dihydroxy-3-methylpentanoate (2,3-dihydroxy-3-methylvalerate) into 2-oxo-3-methylpentanoate (2-oxo-3-methylvalerate) and of (2R)-2,3-dihydroxy-3-methylbutanoate (2,3-dihydroxyisovalerate) into 2-oxo-3-methylbutanoate (2-oxoisovalerate), the penultimate precursor to L-isoleucine and L-valine, respectively.</text>
</comment>
<feature type="binding site" evidence="15">
    <location>
        <position position="48"/>
    </location>
    <ligand>
        <name>[2Fe-2S] cluster</name>
        <dbReference type="ChEBI" id="CHEBI:190135"/>
    </ligand>
</feature>
<keyword evidence="6 15" id="KW-0460">Magnesium</keyword>
<feature type="domain" description="Dihydroxy-acid/6-phosphogluconate dehydratase C-terminal" evidence="17">
    <location>
        <begin position="363"/>
        <end position="551"/>
    </location>
</feature>
<dbReference type="InterPro" id="IPR042096">
    <property type="entry name" value="Dihydro-acid_dehy_C"/>
</dbReference>
<comment type="catalytic activity">
    <reaction evidence="11">
        <text>(2R)-2,3-dihydroxy-3-methylbutanoate = 3-methyl-2-oxobutanoate + H2O</text>
        <dbReference type="Rhea" id="RHEA:24809"/>
        <dbReference type="ChEBI" id="CHEBI:11851"/>
        <dbReference type="ChEBI" id="CHEBI:15377"/>
        <dbReference type="ChEBI" id="CHEBI:49072"/>
        <dbReference type="EC" id="4.2.1.9"/>
    </reaction>
    <physiologicalReaction direction="left-to-right" evidence="11">
        <dbReference type="Rhea" id="RHEA:24810"/>
    </physiologicalReaction>
</comment>
<keyword evidence="3 15" id="KW-0028">Amino-acid biosynthesis</keyword>
<keyword evidence="9 15" id="KW-0456">Lyase</keyword>
<evidence type="ECO:0000313" key="19">
    <source>
        <dbReference type="Proteomes" id="UP000509441"/>
    </source>
</evidence>
<dbReference type="InterPro" id="IPR004404">
    <property type="entry name" value="DihydroxyA_deHydtase"/>
</dbReference>
<feature type="domain" description="Dihydroxy-acid/6-phosphogluconate dehydratase N-terminal" evidence="16">
    <location>
        <begin position="33"/>
        <end position="350"/>
    </location>
</feature>
<dbReference type="OrthoDB" id="8674at2157"/>
<dbReference type="Pfam" id="PF00920">
    <property type="entry name" value="ILVD_EDD_N"/>
    <property type="match status" value="1"/>
</dbReference>
<dbReference type="InterPro" id="IPR020558">
    <property type="entry name" value="DiOHA_6PGluconate_deHydtase_CS"/>
</dbReference>
<dbReference type="SUPFAM" id="SSF143975">
    <property type="entry name" value="IlvD/EDD N-terminal domain-like"/>
    <property type="match status" value="1"/>
</dbReference>
<evidence type="ECO:0000256" key="8">
    <source>
        <dbReference type="ARBA" id="ARBA00023014"/>
    </source>
</evidence>
<dbReference type="InterPro" id="IPR050165">
    <property type="entry name" value="DHAD_IlvD/Edd"/>
</dbReference>
<dbReference type="PANTHER" id="PTHR21000:SF5">
    <property type="entry name" value="DIHYDROXY-ACID DEHYDRATASE, MITOCHONDRIAL"/>
    <property type="match status" value="1"/>
</dbReference>
<evidence type="ECO:0000256" key="5">
    <source>
        <dbReference type="ARBA" id="ARBA00022723"/>
    </source>
</evidence>
<dbReference type="EC" id="4.2.1.9" evidence="14 15"/>
<comment type="caution">
    <text evidence="15">Lacks conserved residue(s) required for the propagation of feature annotation.</text>
</comment>
<dbReference type="InterPro" id="IPR000581">
    <property type="entry name" value="ILV_EDD_N"/>
</dbReference>